<evidence type="ECO:0000313" key="3">
    <source>
        <dbReference type="Proteomes" id="UP001432190"/>
    </source>
</evidence>
<dbReference type="InterPro" id="IPR010982">
    <property type="entry name" value="Lambda_DNA-bd_dom_sf"/>
</dbReference>
<accession>A0ABZ1S9D0</accession>
<name>A0ABZ1S9D0_9ACTN</name>
<evidence type="ECO:0000256" key="1">
    <source>
        <dbReference type="SAM" id="MobiDB-lite"/>
    </source>
</evidence>
<dbReference type="Proteomes" id="UP001432190">
    <property type="component" value="Chromosome"/>
</dbReference>
<feature type="region of interest" description="Disordered" evidence="1">
    <location>
        <begin position="115"/>
        <end position="201"/>
    </location>
</feature>
<dbReference type="SUPFAM" id="SSF47413">
    <property type="entry name" value="lambda repressor-like DNA-binding domains"/>
    <property type="match status" value="1"/>
</dbReference>
<organism evidence="2 3">
    <name type="scientific">Micromonospora globbae</name>
    <dbReference type="NCBI Taxonomy" id="1894969"/>
    <lineage>
        <taxon>Bacteria</taxon>
        <taxon>Bacillati</taxon>
        <taxon>Actinomycetota</taxon>
        <taxon>Actinomycetes</taxon>
        <taxon>Micromonosporales</taxon>
        <taxon>Micromonosporaceae</taxon>
        <taxon>Micromonospora</taxon>
    </lineage>
</organism>
<evidence type="ECO:0000313" key="2">
    <source>
        <dbReference type="EMBL" id="WUP50343.1"/>
    </source>
</evidence>
<sequence length="552" mass="57198">MTPTSPFGPPLLGPLLIHLRLARGWSQRRTAAELCAAAGVPTLSRHEVSRWERQVRVPGDFWLRWLAVVLAVPVELLTDAAARARRLTPSPPGAGARSRAALLALARSWLADPLTEPLLGGPDRSTDLLNAHSDRHTGMLGAGSAPDPPNAGPDRPTGPLGAGSAPDPPNAGPGPLGAGSAPGPPPSAPGGPRHQPGPPAYALDLAGLRRLDDLAGGADLAPLGAHGLRRAVRALPRSGPAGRRRLLPLLAESAQLAGWLAADAGDPAAALDAYRLGVRAATAAGDPALAGHVLGSASHLLAGAGDPRGALTLARVAYAGSRRWASPGLRALLLHRVALAAALDGRPDTGARALRAAERAATASDPGHEPPWLYWLDDAELAAMTGRTLVALGRARPAEALLAAAAREPGRPRRAAVYGGWLARGYLELGEVERACEAAGAALIDAVRAGSPRAVAQLTEVRRRLAGRSRVPAVRRYATLLTTARPYLPRPPSPGREALVTTTRRPPSRPLAPGASAVGHRSRSPPRPRSGPALSPYRRVPQAPPDRLAFRP</sequence>
<gene>
    <name evidence="2" type="ORF">OG994_02010</name>
</gene>
<keyword evidence="3" id="KW-1185">Reference proteome</keyword>
<feature type="region of interest" description="Disordered" evidence="1">
    <location>
        <begin position="485"/>
        <end position="552"/>
    </location>
</feature>
<dbReference type="RefSeq" id="WP_328852025.1">
    <property type="nucleotide sequence ID" value="NZ_CP108084.1"/>
</dbReference>
<dbReference type="InterPro" id="IPR001387">
    <property type="entry name" value="Cro/C1-type_HTH"/>
</dbReference>
<dbReference type="EMBL" id="CP108084">
    <property type="protein sequence ID" value="WUP50343.1"/>
    <property type="molecule type" value="Genomic_DNA"/>
</dbReference>
<proteinExistence type="predicted"/>
<reference evidence="2" key="1">
    <citation type="submission" date="2022-10" db="EMBL/GenBank/DDBJ databases">
        <title>The complete genomes of actinobacterial strains from the NBC collection.</title>
        <authorList>
            <person name="Joergensen T.S."/>
            <person name="Alvarez Arevalo M."/>
            <person name="Sterndorff E.B."/>
            <person name="Faurdal D."/>
            <person name="Vuksanovic O."/>
            <person name="Mourched A.-S."/>
            <person name="Charusanti P."/>
            <person name="Shaw S."/>
            <person name="Blin K."/>
            <person name="Weber T."/>
        </authorList>
    </citation>
    <scope>NUCLEOTIDE SEQUENCE</scope>
    <source>
        <strain evidence="2">NBC_00256</strain>
    </source>
</reference>
<feature type="compositionally biased region" description="Pro residues" evidence="1">
    <location>
        <begin position="182"/>
        <end position="199"/>
    </location>
</feature>
<dbReference type="Gene3D" id="1.10.260.40">
    <property type="entry name" value="lambda repressor-like DNA-binding domains"/>
    <property type="match status" value="1"/>
</dbReference>
<protein>
    <submittedName>
        <fullName evidence="2">Helix-turn-helix domain-containing protein</fullName>
    </submittedName>
</protein>
<dbReference type="CDD" id="cd00093">
    <property type="entry name" value="HTH_XRE"/>
    <property type="match status" value="1"/>
</dbReference>